<organism evidence="2 3">
    <name type="scientific">Pseudomaricurvus hydrocarbonicus</name>
    <dbReference type="NCBI Taxonomy" id="1470433"/>
    <lineage>
        <taxon>Bacteria</taxon>
        <taxon>Pseudomonadati</taxon>
        <taxon>Pseudomonadota</taxon>
        <taxon>Gammaproteobacteria</taxon>
        <taxon>Cellvibrionales</taxon>
        <taxon>Cellvibrionaceae</taxon>
        <taxon>Pseudomaricurvus</taxon>
    </lineage>
</organism>
<dbReference type="Gene3D" id="3.40.630.30">
    <property type="match status" value="1"/>
</dbReference>
<keyword evidence="3" id="KW-1185">Reference proteome</keyword>
<proteinExistence type="predicted"/>
<evidence type="ECO:0000259" key="1">
    <source>
        <dbReference type="PROSITE" id="PS51186"/>
    </source>
</evidence>
<evidence type="ECO:0000313" key="3">
    <source>
        <dbReference type="Proteomes" id="UP000787472"/>
    </source>
</evidence>
<gene>
    <name evidence="2" type="ORF">G8770_02880</name>
</gene>
<dbReference type="GO" id="GO:1905502">
    <property type="term" value="F:acetyl-CoA binding"/>
    <property type="evidence" value="ECO:0007669"/>
    <property type="project" value="TreeGrafter"/>
</dbReference>
<dbReference type="PROSITE" id="PS51186">
    <property type="entry name" value="GNAT"/>
    <property type="match status" value="1"/>
</dbReference>
<comment type="caution">
    <text evidence="2">The sequence shown here is derived from an EMBL/GenBank/DDBJ whole genome shotgun (WGS) entry which is preliminary data.</text>
</comment>
<dbReference type="RefSeq" id="WP_167181585.1">
    <property type="nucleotide sequence ID" value="NZ_JAAONZ010000002.1"/>
</dbReference>
<dbReference type="GO" id="GO:0008080">
    <property type="term" value="F:N-acetyltransferase activity"/>
    <property type="evidence" value="ECO:0007669"/>
    <property type="project" value="InterPro"/>
</dbReference>
<dbReference type="InterPro" id="IPR039840">
    <property type="entry name" value="NAA80"/>
</dbReference>
<feature type="domain" description="N-acetyltransferase" evidence="1">
    <location>
        <begin position="11"/>
        <end position="152"/>
    </location>
</feature>
<evidence type="ECO:0000313" key="2">
    <source>
        <dbReference type="EMBL" id="NHO64489.1"/>
    </source>
</evidence>
<dbReference type="Pfam" id="PF13508">
    <property type="entry name" value="Acetyltransf_7"/>
    <property type="match status" value="1"/>
</dbReference>
<dbReference type="Proteomes" id="UP000787472">
    <property type="component" value="Unassembled WGS sequence"/>
</dbReference>
<dbReference type="EMBL" id="JAAONZ010000002">
    <property type="protein sequence ID" value="NHO64489.1"/>
    <property type="molecule type" value="Genomic_DNA"/>
</dbReference>
<dbReference type="PANTHER" id="PTHR13538">
    <property type="entry name" value="N-ACETYLTRANSFERASE 6"/>
    <property type="match status" value="1"/>
</dbReference>
<dbReference type="PANTHER" id="PTHR13538:SF4">
    <property type="entry name" value="N-ALPHA-ACETYLTRANSFERASE 80"/>
    <property type="match status" value="1"/>
</dbReference>
<reference evidence="2" key="1">
    <citation type="submission" date="2020-03" db="EMBL/GenBank/DDBJ databases">
        <authorList>
            <person name="Guo F."/>
        </authorList>
    </citation>
    <scope>NUCLEOTIDE SEQUENCE</scope>
    <source>
        <strain evidence="2">JCM 30134</strain>
    </source>
</reference>
<dbReference type="AlphaFoldDB" id="A0A9E5JSG9"/>
<dbReference type="SUPFAM" id="SSF55729">
    <property type="entry name" value="Acyl-CoA N-acyltransferases (Nat)"/>
    <property type="match status" value="1"/>
</dbReference>
<protein>
    <submittedName>
        <fullName evidence="2">GNAT family N-acetyltransferase</fullName>
    </submittedName>
</protein>
<sequence>MNVENVIHHPEVIATLAPWHFAQWQDLYPDDSCESFAAELRQSLSDQAVPSTWVLLDERGVWGSASVIEQDMTTNQDLGPWLASVYVHSDLRGQRLGQQLVKTVMEESAKAGLDQLYLFTPGQEYFYQTLGWTVLKKERYQGQDVTIMTVSL</sequence>
<accession>A0A9E5JSG9</accession>
<dbReference type="GO" id="GO:0005737">
    <property type="term" value="C:cytoplasm"/>
    <property type="evidence" value="ECO:0007669"/>
    <property type="project" value="TreeGrafter"/>
</dbReference>
<dbReference type="InterPro" id="IPR016181">
    <property type="entry name" value="Acyl_CoA_acyltransferase"/>
</dbReference>
<dbReference type="CDD" id="cd04301">
    <property type="entry name" value="NAT_SF"/>
    <property type="match status" value="1"/>
</dbReference>
<dbReference type="InterPro" id="IPR000182">
    <property type="entry name" value="GNAT_dom"/>
</dbReference>
<name>A0A9E5JSG9_9GAMM</name>